<gene>
    <name evidence="2" type="ORF">SAMN05216565_101506</name>
</gene>
<proteinExistence type="predicted"/>
<dbReference type="AlphaFoldDB" id="A0A1H0PXF0"/>
<dbReference type="EMBL" id="FNJU01000001">
    <property type="protein sequence ID" value="SDP09753.1"/>
    <property type="molecule type" value="Genomic_DNA"/>
</dbReference>
<keyword evidence="3" id="KW-1185">Reference proteome</keyword>
<dbReference type="PROSITE" id="PS50965">
    <property type="entry name" value="NERD"/>
    <property type="match status" value="1"/>
</dbReference>
<feature type="domain" description="NERD" evidence="1">
    <location>
        <begin position="37"/>
        <end position="147"/>
    </location>
</feature>
<dbReference type="RefSeq" id="WP_090849575.1">
    <property type="nucleotide sequence ID" value="NZ_FNJU01000001.1"/>
</dbReference>
<name>A0A1H0PXF0_9BACI</name>
<dbReference type="InterPro" id="IPR011528">
    <property type="entry name" value="NERD"/>
</dbReference>
<evidence type="ECO:0000313" key="3">
    <source>
        <dbReference type="Proteomes" id="UP000199159"/>
    </source>
</evidence>
<dbReference type="OrthoDB" id="2164794at2"/>
<accession>A0A1H0PXF0</accession>
<protein>
    <submittedName>
        <fullName evidence="2">Nuclease-related domain-containing protein</fullName>
    </submittedName>
</protein>
<sequence length="305" mass="35405">MNYKIRTEPLELKILNYLSLRMNLSDKDARYYNNLKKGFEGELIFDTFTTDLTCECLVLNDLLFKLNNTLFQIDSLIFLSDAIYFYEVKNYEGDFSYESDKLFKKPNTEISNPITQLNRTASLFRQLIQNLGLNYTINASVVFINPEFTLYQAPNNKPVIFPTQLNRYKKQLNSIPSKLTNKHKTLADKLISLNIENSPYSQLPDYDYNLLKKGITCSTCSSFSVSVIGYKCVCINCGNQEIIDDAVMRSVKEYSLLFPTQKITTVAIHDWCQIVTSKKSIKRILVKNLHLVSLNRWTYFKNKEE</sequence>
<evidence type="ECO:0000259" key="1">
    <source>
        <dbReference type="PROSITE" id="PS50965"/>
    </source>
</evidence>
<dbReference type="Pfam" id="PF08378">
    <property type="entry name" value="NERD"/>
    <property type="match status" value="1"/>
</dbReference>
<organism evidence="2 3">
    <name type="scientific">Litchfieldia salsa</name>
    <dbReference type="NCBI Taxonomy" id="930152"/>
    <lineage>
        <taxon>Bacteria</taxon>
        <taxon>Bacillati</taxon>
        <taxon>Bacillota</taxon>
        <taxon>Bacilli</taxon>
        <taxon>Bacillales</taxon>
        <taxon>Bacillaceae</taxon>
        <taxon>Litchfieldia</taxon>
    </lineage>
</organism>
<evidence type="ECO:0000313" key="2">
    <source>
        <dbReference type="EMBL" id="SDP09753.1"/>
    </source>
</evidence>
<reference evidence="3" key="1">
    <citation type="submission" date="2016-10" db="EMBL/GenBank/DDBJ databases">
        <authorList>
            <person name="Varghese N."/>
            <person name="Submissions S."/>
        </authorList>
    </citation>
    <scope>NUCLEOTIDE SEQUENCE [LARGE SCALE GENOMIC DNA]</scope>
    <source>
        <strain evidence="3">IBRC-M10078</strain>
    </source>
</reference>
<dbReference type="Proteomes" id="UP000199159">
    <property type="component" value="Unassembled WGS sequence"/>
</dbReference>
<dbReference type="STRING" id="930152.SAMN05216565_101506"/>